<gene>
    <name evidence="4" type="ORF">H0235_008346</name>
</gene>
<dbReference type="GO" id="GO:0003723">
    <property type="term" value="F:RNA binding"/>
    <property type="evidence" value="ECO:0007669"/>
    <property type="project" value="UniProtKB-UniRule"/>
</dbReference>
<sequence length="123" mass="13787">MKREADAGAMTGSGGPTSPHKRYRQGDDELRLLIPSKQVQRRESRRITRKGEVSRGESETQLARIGRVWDAMSMLYMYACMEIVCTGWATKKDSMVAGSIIGKGGQNITKLRNQLKSRISIVR</sequence>
<comment type="caution">
    <text evidence="4">The sequence shown here is derived from an EMBL/GenBank/DDBJ whole genome shotgun (WGS) entry which is preliminary data.</text>
</comment>
<feature type="domain" description="K Homology" evidence="3">
    <location>
        <begin position="97"/>
        <end position="122"/>
    </location>
</feature>
<organism evidence="4 5">
    <name type="scientific">Vespula pensylvanica</name>
    <name type="common">Western yellow jacket</name>
    <name type="synonym">Wasp</name>
    <dbReference type="NCBI Taxonomy" id="30213"/>
    <lineage>
        <taxon>Eukaryota</taxon>
        <taxon>Metazoa</taxon>
        <taxon>Ecdysozoa</taxon>
        <taxon>Arthropoda</taxon>
        <taxon>Hexapoda</taxon>
        <taxon>Insecta</taxon>
        <taxon>Pterygota</taxon>
        <taxon>Neoptera</taxon>
        <taxon>Endopterygota</taxon>
        <taxon>Hymenoptera</taxon>
        <taxon>Apocrita</taxon>
        <taxon>Aculeata</taxon>
        <taxon>Vespoidea</taxon>
        <taxon>Vespidae</taxon>
        <taxon>Vespinae</taxon>
        <taxon>Vespula</taxon>
    </lineage>
</organism>
<feature type="compositionally biased region" description="Basic and acidic residues" evidence="2">
    <location>
        <begin position="40"/>
        <end position="57"/>
    </location>
</feature>
<dbReference type="AlphaFoldDB" id="A0A834UAM4"/>
<dbReference type="PROSITE" id="PS50084">
    <property type="entry name" value="KH_TYPE_1"/>
    <property type="match status" value="1"/>
</dbReference>
<feature type="region of interest" description="Disordered" evidence="2">
    <location>
        <begin position="1"/>
        <end position="29"/>
    </location>
</feature>
<evidence type="ECO:0000313" key="4">
    <source>
        <dbReference type="EMBL" id="KAF7425908.1"/>
    </source>
</evidence>
<evidence type="ECO:0000259" key="3">
    <source>
        <dbReference type="Pfam" id="PF00013"/>
    </source>
</evidence>
<keyword evidence="1" id="KW-0694">RNA-binding</keyword>
<dbReference type="EMBL" id="JACSDY010000006">
    <property type="protein sequence ID" value="KAF7425908.1"/>
    <property type="molecule type" value="Genomic_DNA"/>
</dbReference>
<name>A0A834UAM4_VESPE</name>
<dbReference type="Proteomes" id="UP000600918">
    <property type="component" value="Unassembled WGS sequence"/>
</dbReference>
<evidence type="ECO:0000256" key="2">
    <source>
        <dbReference type="SAM" id="MobiDB-lite"/>
    </source>
</evidence>
<dbReference type="InterPro" id="IPR004088">
    <property type="entry name" value="KH_dom_type_1"/>
</dbReference>
<keyword evidence="5" id="KW-1185">Reference proteome</keyword>
<dbReference type="SUPFAM" id="SSF54814">
    <property type="entry name" value="Prokaryotic type KH domain (KH-domain type II)"/>
    <property type="match status" value="1"/>
</dbReference>
<dbReference type="Pfam" id="PF00013">
    <property type="entry name" value="KH_1"/>
    <property type="match status" value="1"/>
</dbReference>
<protein>
    <recommendedName>
        <fullName evidence="3">K Homology domain-containing protein</fullName>
    </recommendedName>
</protein>
<dbReference type="InterPro" id="IPR009019">
    <property type="entry name" value="KH_sf_prok-type"/>
</dbReference>
<evidence type="ECO:0000313" key="5">
    <source>
        <dbReference type="Proteomes" id="UP000600918"/>
    </source>
</evidence>
<feature type="region of interest" description="Disordered" evidence="2">
    <location>
        <begin position="38"/>
        <end position="57"/>
    </location>
</feature>
<accession>A0A834UAM4</accession>
<reference evidence="4" key="1">
    <citation type="journal article" date="2020" name="G3 (Bethesda)">
        <title>High-Quality Assemblies for Three Invasive Social Wasps from the &lt;i&gt;Vespula&lt;/i&gt; Genus.</title>
        <authorList>
            <person name="Harrop T.W.R."/>
            <person name="Guhlin J."/>
            <person name="McLaughlin G.M."/>
            <person name="Permina E."/>
            <person name="Stockwell P."/>
            <person name="Gilligan J."/>
            <person name="Le Lec M.F."/>
            <person name="Gruber M.A.M."/>
            <person name="Quinn O."/>
            <person name="Lovegrove M."/>
            <person name="Duncan E.J."/>
            <person name="Remnant E.J."/>
            <person name="Van Eeckhoven J."/>
            <person name="Graham B."/>
            <person name="Knapp R.A."/>
            <person name="Langford K.W."/>
            <person name="Kronenberg Z."/>
            <person name="Press M.O."/>
            <person name="Eacker S.M."/>
            <person name="Wilson-Rankin E.E."/>
            <person name="Purcell J."/>
            <person name="Lester P.J."/>
            <person name="Dearden P.K."/>
        </authorList>
    </citation>
    <scope>NUCLEOTIDE SEQUENCE</scope>
    <source>
        <strain evidence="4">Volc-1</strain>
    </source>
</reference>
<proteinExistence type="predicted"/>
<evidence type="ECO:0000256" key="1">
    <source>
        <dbReference type="PROSITE-ProRule" id="PRU00117"/>
    </source>
</evidence>